<proteinExistence type="predicted"/>
<dbReference type="Proteomes" id="UP000717696">
    <property type="component" value="Unassembled WGS sequence"/>
</dbReference>
<dbReference type="AlphaFoldDB" id="A0A9P9JIZ7"/>
<accession>A0A9P9JIZ7</accession>
<dbReference type="EMBL" id="JAGMUU010000001">
    <property type="protein sequence ID" value="KAH7163357.1"/>
    <property type="molecule type" value="Genomic_DNA"/>
</dbReference>
<evidence type="ECO:0000313" key="1">
    <source>
        <dbReference type="EMBL" id="KAH7163357.1"/>
    </source>
</evidence>
<dbReference type="Gene3D" id="3.40.390.10">
    <property type="entry name" value="Collagenase (Catalytic Domain)"/>
    <property type="match status" value="1"/>
</dbReference>
<keyword evidence="2" id="KW-1185">Reference proteome</keyword>
<protein>
    <recommendedName>
        <fullName evidence="3">Peptidase metallopeptidase domain-containing protein</fullName>
    </recommendedName>
</protein>
<name>A0A9P9JIZ7_9HYPO</name>
<reference evidence="1" key="1">
    <citation type="journal article" date="2021" name="Nat. Commun.">
        <title>Genetic determinants of endophytism in the Arabidopsis root mycobiome.</title>
        <authorList>
            <person name="Mesny F."/>
            <person name="Miyauchi S."/>
            <person name="Thiergart T."/>
            <person name="Pickel B."/>
            <person name="Atanasova L."/>
            <person name="Karlsson M."/>
            <person name="Huettel B."/>
            <person name="Barry K.W."/>
            <person name="Haridas S."/>
            <person name="Chen C."/>
            <person name="Bauer D."/>
            <person name="Andreopoulos W."/>
            <person name="Pangilinan J."/>
            <person name="LaButti K."/>
            <person name="Riley R."/>
            <person name="Lipzen A."/>
            <person name="Clum A."/>
            <person name="Drula E."/>
            <person name="Henrissat B."/>
            <person name="Kohler A."/>
            <person name="Grigoriev I.V."/>
            <person name="Martin F.M."/>
            <person name="Hacquard S."/>
        </authorList>
    </citation>
    <scope>NUCLEOTIDE SEQUENCE</scope>
    <source>
        <strain evidence="1">MPI-CAGE-AT-0021</strain>
    </source>
</reference>
<evidence type="ECO:0000313" key="2">
    <source>
        <dbReference type="Proteomes" id="UP000717696"/>
    </source>
</evidence>
<gene>
    <name evidence="1" type="ORF">B0J13DRAFT_35327</name>
</gene>
<dbReference type="InterPro" id="IPR024079">
    <property type="entry name" value="MetalloPept_cat_dom_sf"/>
</dbReference>
<dbReference type="OrthoDB" id="291007at2759"/>
<evidence type="ECO:0008006" key="3">
    <source>
        <dbReference type="Google" id="ProtNLM"/>
    </source>
</evidence>
<dbReference type="GO" id="GO:0008237">
    <property type="term" value="F:metallopeptidase activity"/>
    <property type="evidence" value="ECO:0007669"/>
    <property type="project" value="InterPro"/>
</dbReference>
<sequence length="305" mass="35126">MFESQDDVSTSSEDEEFDELMCTAYEEIDDEFNDLHKAVVPGLAPAQPEAKIVDRVFNKPIFWKTGQKLRIGFLGGTPWQKGEVKKYAPEWTIYANLDFEFVDNEPYDITIDFKPGRSFSLLGTESHKRARASPPQASMNLGWVKKTTKVQRYRSTILHEFGHALGRTHEHQNELRLRYDDANNIVGSWVIPKIYAAYAKKGWSQQRVNTNLLAYCKGQLLTDHNFDRDSIMVYAFPEEFFEGGEAIVRKHELSYYDKGAMFVRYPGRDTQSLPKDFAWQSLTVQPINGVPFISTRFYVSIPPIN</sequence>
<dbReference type="SUPFAM" id="SSF55486">
    <property type="entry name" value="Metalloproteases ('zincins'), catalytic domain"/>
    <property type="match status" value="1"/>
</dbReference>
<organism evidence="1 2">
    <name type="scientific">Dactylonectria estremocensis</name>
    <dbReference type="NCBI Taxonomy" id="1079267"/>
    <lineage>
        <taxon>Eukaryota</taxon>
        <taxon>Fungi</taxon>
        <taxon>Dikarya</taxon>
        <taxon>Ascomycota</taxon>
        <taxon>Pezizomycotina</taxon>
        <taxon>Sordariomycetes</taxon>
        <taxon>Hypocreomycetidae</taxon>
        <taxon>Hypocreales</taxon>
        <taxon>Nectriaceae</taxon>
        <taxon>Dactylonectria</taxon>
    </lineage>
</organism>
<comment type="caution">
    <text evidence="1">The sequence shown here is derived from an EMBL/GenBank/DDBJ whole genome shotgun (WGS) entry which is preliminary data.</text>
</comment>